<proteinExistence type="inferred from homology"/>
<evidence type="ECO:0000256" key="6">
    <source>
        <dbReference type="ARBA" id="ARBA00022801"/>
    </source>
</evidence>
<keyword evidence="3 9" id="KW-0540">Nuclease</keyword>
<dbReference type="SUPFAM" id="SSF143430">
    <property type="entry name" value="TTP0101/SSO1404-like"/>
    <property type="match status" value="1"/>
</dbReference>
<comment type="cofactor">
    <cofactor evidence="1 9">
        <name>Mg(2+)</name>
        <dbReference type="ChEBI" id="CHEBI:18420"/>
    </cofactor>
</comment>
<keyword evidence="8 9" id="KW-0051">Antiviral defense</keyword>
<dbReference type="KEGG" id="oxy:HCG48_14655"/>
<evidence type="ECO:0000256" key="9">
    <source>
        <dbReference type="HAMAP-Rule" id="MF_01471"/>
    </source>
</evidence>
<dbReference type="PANTHER" id="PTHR34405:SF3">
    <property type="entry name" value="CRISPR-ASSOCIATED ENDORIBONUCLEASE CAS2 3"/>
    <property type="match status" value="1"/>
</dbReference>
<dbReference type="Gene3D" id="3.30.70.240">
    <property type="match status" value="1"/>
</dbReference>
<evidence type="ECO:0000256" key="1">
    <source>
        <dbReference type="ARBA" id="ARBA00001946"/>
    </source>
</evidence>
<dbReference type="GO" id="GO:0016787">
    <property type="term" value="F:hydrolase activity"/>
    <property type="evidence" value="ECO:0007669"/>
    <property type="project" value="UniProtKB-KW"/>
</dbReference>
<comment type="subunit">
    <text evidence="9">Homodimer, forms a heterotetramer with a Cas1 homodimer.</text>
</comment>
<comment type="similarity">
    <text evidence="2 9 10">Belongs to the CRISPR-associated endoribonuclease Cas2 protein family.</text>
</comment>
<dbReference type="PANTHER" id="PTHR34405">
    <property type="entry name" value="CRISPR-ASSOCIATED ENDORIBONUCLEASE CAS2"/>
    <property type="match status" value="1"/>
</dbReference>
<gene>
    <name evidence="9 11" type="primary">cas2</name>
    <name evidence="11" type="ORF">HCG48_14655</name>
</gene>
<evidence type="ECO:0000256" key="3">
    <source>
        <dbReference type="ARBA" id="ARBA00022722"/>
    </source>
</evidence>
<evidence type="ECO:0000256" key="7">
    <source>
        <dbReference type="ARBA" id="ARBA00022842"/>
    </source>
</evidence>
<evidence type="ECO:0000256" key="8">
    <source>
        <dbReference type="ARBA" id="ARBA00023118"/>
    </source>
</evidence>
<dbReference type="GO" id="GO:0051607">
    <property type="term" value="P:defense response to virus"/>
    <property type="evidence" value="ECO:0007669"/>
    <property type="project" value="UniProtKB-UniRule"/>
</dbReference>
<dbReference type="AlphaFoldDB" id="A0A6H1U0Y1"/>
<dbReference type="Pfam" id="PF09827">
    <property type="entry name" value="CRISPR_Cas2"/>
    <property type="match status" value="1"/>
</dbReference>
<dbReference type="Proteomes" id="UP000500857">
    <property type="component" value="Chromosome"/>
</dbReference>
<feature type="binding site" evidence="9">
    <location>
        <position position="9"/>
    </location>
    <ligand>
        <name>Mg(2+)</name>
        <dbReference type="ChEBI" id="CHEBI:18420"/>
        <note>catalytic</note>
    </ligand>
</feature>
<keyword evidence="5 9" id="KW-0255">Endonuclease</keyword>
<evidence type="ECO:0000256" key="2">
    <source>
        <dbReference type="ARBA" id="ARBA00009959"/>
    </source>
</evidence>
<evidence type="ECO:0000256" key="4">
    <source>
        <dbReference type="ARBA" id="ARBA00022723"/>
    </source>
</evidence>
<dbReference type="InterPro" id="IPR019199">
    <property type="entry name" value="Virulence_VapD/CRISPR_Cas2"/>
</dbReference>
<keyword evidence="4 9" id="KW-0479">Metal-binding</keyword>
<dbReference type="CDD" id="cd09725">
    <property type="entry name" value="Cas2_I_II_III"/>
    <property type="match status" value="1"/>
</dbReference>
<dbReference type="EMBL" id="CP051167">
    <property type="protein sequence ID" value="QIZ71673.1"/>
    <property type="molecule type" value="Genomic_DNA"/>
</dbReference>
<dbReference type="PIRSF" id="PIRSF032582">
    <property type="entry name" value="Cas2"/>
    <property type="match status" value="1"/>
</dbReference>
<reference evidence="11 12" key="1">
    <citation type="submission" date="2020-04" db="EMBL/GenBank/DDBJ databases">
        <authorList>
            <person name="Basu S."/>
            <person name="Maruthanayagam V."/>
            <person name="Chakraborty S."/>
            <person name="Pramanik A."/>
            <person name="Mukherjee J."/>
            <person name="Brink B."/>
        </authorList>
    </citation>
    <scope>NUCLEOTIDE SEQUENCE [LARGE SCALE GENOMIC DNA]</scope>
    <source>
        <strain evidence="11 12">AP17</strain>
    </source>
</reference>
<dbReference type="InterPro" id="IPR021127">
    <property type="entry name" value="CRISPR_associated_Cas2"/>
</dbReference>
<keyword evidence="6 9" id="KW-0378">Hydrolase</keyword>
<protein>
    <recommendedName>
        <fullName evidence="9">CRISPR-associated endoribonuclease Cas2</fullName>
        <ecNumber evidence="9">3.1.-.-</ecNumber>
    </recommendedName>
</protein>
<comment type="function">
    <text evidence="9">CRISPR (clustered regularly interspaced short palindromic repeat), is an adaptive immune system that provides protection against mobile genetic elements (viruses, transposable elements and conjugative plasmids). CRISPR clusters contain sequences complementary to antecedent mobile elements and target invading nucleic acids. CRISPR clusters are transcribed and processed into CRISPR RNA (crRNA). Functions as a ssRNA-specific endoribonuclease. Involved in the integration of spacer DNA into the CRISPR cassette.</text>
</comment>
<dbReference type="EC" id="3.1.-.-" evidence="9"/>
<dbReference type="NCBIfam" id="TIGR01573">
    <property type="entry name" value="cas2"/>
    <property type="match status" value="1"/>
</dbReference>
<accession>A0A6H1U0Y1</accession>
<evidence type="ECO:0000256" key="10">
    <source>
        <dbReference type="PIRNR" id="PIRNR032582"/>
    </source>
</evidence>
<dbReference type="GO" id="GO:0046872">
    <property type="term" value="F:metal ion binding"/>
    <property type="evidence" value="ECO:0007669"/>
    <property type="project" value="UniProtKB-UniRule"/>
</dbReference>
<dbReference type="HAMAP" id="MF_01471">
    <property type="entry name" value="Cas2"/>
    <property type="match status" value="1"/>
</dbReference>
<keyword evidence="12" id="KW-1185">Reference proteome</keyword>
<organism evidence="11 12">
    <name type="scientific">Oxynema aestuarii AP17</name>
    <dbReference type="NCBI Taxonomy" id="2064643"/>
    <lineage>
        <taxon>Bacteria</taxon>
        <taxon>Bacillati</taxon>
        <taxon>Cyanobacteriota</taxon>
        <taxon>Cyanophyceae</taxon>
        <taxon>Oscillatoriophycideae</taxon>
        <taxon>Oscillatoriales</taxon>
        <taxon>Oscillatoriaceae</taxon>
        <taxon>Oxynema</taxon>
        <taxon>Oxynema aestuarii</taxon>
    </lineage>
</organism>
<dbReference type="GO" id="GO:0004521">
    <property type="term" value="F:RNA endonuclease activity"/>
    <property type="evidence" value="ECO:0007669"/>
    <property type="project" value="UniProtKB-UniRule"/>
</dbReference>
<dbReference type="RefSeq" id="WP_168569825.1">
    <property type="nucleotide sequence ID" value="NZ_CP051167.1"/>
</dbReference>
<evidence type="ECO:0000313" key="12">
    <source>
        <dbReference type="Proteomes" id="UP000500857"/>
    </source>
</evidence>
<sequence>MLLYVIVYDLPDNKRRQKIHDLLEGYGQWVQYSTFECWLSSDKYAELQKRLRCQLNLDEDSIRFYPLSRHTVAQVETWGIGPPLWKMPGSTIV</sequence>
<keyword evidence="7 9" id="KW-0460">Magnesium</keyword>
<dbReference type="GO" id="GO:0043571">
    <property type="term" value="P:maintenance of CRISPR repeat elements"/>
    <property type="evidence" value="ECO:0007669"/>
    <property type="project" value="UniProtKB-UniRule"/>
</dbReference>
<evidence type="ECO:0000256" key="5">
    <source>
        <dbReference type="ARBA" id="ARBA00022759"/>
    </source>
</evidence>
<evidence type="ECO:0000313" key="11">
    <source>
        <dbReference type="EMBL" id="QIZ71673.1"/>
    </source>
</evidence>
<name>A0A6H1U0Y1_9CYAN</name>